<name>A0ABQ8IVG8_DERPT</name>
<keyword evidence="2" id="KW-1185">Reference proteome</keyword>
<evidence type="ECO:0000313" key="1">
    <source>
        <dbReference type="EMBL" id="KAH9414298.1"/>
    </source>
</evidence>
<protein>
    <submittedName>
        <fullName evidence="1">Uncharacterized protein</fullName>
    </submittedName>
</protein>
<accession>A0ABQ8IVG8</accession>
<dbReference type="Proteomes" id="UP000887458">
    <property type="component" value="Unassembled WGS sequence"/>
</dbReference>
<gene>
    <name evidence="1" type="ORF">DERP_008497</name>
</gene>
<reference evidence="1 2" key="1">
    <citation type="journal article" date="2018" name="J. Allergy Clin. Immunol.">
        <title>High-quality assembly of Dermatophagoides pteronyssinus genome and transcriptome reveals a wide range of novel allergens.</title>
        <authorList>
            <person name="Liu X.Y."/>
            <person name="Yang K.Y."/>
            <person name="Wang M.Q."/>
            <person name="Kwok J.S."/>
            <person name="Zeng X."/>
            <person name="Yang Z."/>
            <person name="Xiao X.J."/>
            <person name="Lau C.P."/>
            <person name="Li Y."/>
            <person name="Huang Z.M."/>
            <person name="Ba J.G."/>
            <person name="Yim A.K."/>
            <person name="Ouyang C.Y."/>
            <person name="Ngai S.M."/>
            <person name="Chan T.F."/>
            <person name="Leung E.L."/>
            <person name="Liu L."/>
            <person name="Liu Z.G."/>
            <person name="Tsui S.K."/>
        </authorList>
    </citation>
    <scope>NUCLEOTIDE SEQUENCE [LARGE SCALE GENOMIC DNA]</scope>
    <source>
        <strain evidence="1">Derp</strain>
    </source>
</reference>
<sequence>MFRSIRTINEREPYLLLISGVYGIDRCLHADNNNAIQPQTFGDAIDVPFISTPLFSVQFGTDVIAPPGPQTETPGAPLLAGPRDVHEYDDPDSIALINARIIAEPVSIVPRRLSPITIDTSCAPGATPFRSGSLGKFAAAIDATCVPNKPNKSQNKNLLPILTIEKNNTIKSSANNESGSTIVVVSTSPAPVASIISIIFGCPSLVTVKPGAPGSIPESKIAIRTERPSYDGYFVKNIDACVSRFDQTKYFYYRFPVLLVLSMFACFCAKLNQSVNQIDRCENIDQEV</sequence>
<organism evidence="1 2">
    <name type="scientific">Dermatophagoides pteronyssinus</name>
    <name type="common">European house dust mite</name>
    <dbReference type="NCBI Taxonomy" id="6956"/>
    <lineage>
        <taxon>Eukaryota</taxon>
        <taxon>Metazoa</taxon>
        <taxon>Ecdysozoa</taxon>
        <taxon>Arthropoda</taxon>
        <taxon>Chelicerata</taxon>
        <taxon>Arachnida</taxon>
        <taxon>Acari</taxon>
        <taxon>Acariformes</taxon>
        <taxon>Sarcoptiformes</taxon>
        <taxon>Astigmata</taxon>
        <taxon>Psoroptidia</taxon>
        <taxon>Analgoidea</taxon>
        <taxon>Pyroglyphidae</taxon>
        <taxon>Dermatophagoidinae</taxon>
        <taxon>Dermatophagoides</taxon>
    </lineage>
</organism>
<reference evidence="1 2" key="2">
    <citation type="journal article" date="2022" name="Mol. Biol. Evol.">
        <title>Comparative Genomics Reveals Insights into the Divergent Evolution of Astigmatic Mites and Household Pest Adaptations.</title>
        <authorList>
            <person name="Xiong Q."/>
            <person name="Wan A.T."/>
            <person name="Liu X."/>
            <person name="Fung C.S."/>
            <person name="Xiao X."/>
            <person name="Malainual N."/>
            <person name="Hou J."/>
            <person name="Wang L."/>
            <person name="Wang M."/>
            <person name="Yang K.Y."/>
            <person name="Cui Y."/>
            <person name="Leung E.L."/>
            <person name="Nong W."/>
            <person name="Shin S.K."/>
            <person name="Au S.W."/>
            <person name="Jeong K.Y."/>
            <person name="Chew F.T."/>
            <person name="Hui J.H."/>
            <person name="Leung T.F."/>
            <person name="Tungtrongchitr A."/>
            <person name="Zhong N."/>
            <person name="Liu Z."/>
            <person name="Tsui S.K."/>
        </authorList>
    </citation>
    <scope>NUCLEOTIDE SEQUENCE [LARGE SCALE GENOMIC DNA]</scope>
    <source>
        <strain evidence="1">Derp</strain>
    </source>
</reference>
<dbReference type="EMBL" id="NJHN03000112">
    <property type="protein sequence ID" value="KAH9414298.1"/>
    <property type="molecule type" value="Genomic_DNA"/>
</dbReference>
<comment type="caution">
    <text evidence="1">The sequence shown here is derived from an EMBL/GenBank/DDBJ whole genome shotgun (WGS) entry which is preliminary data.</text>
</comment>
<evidence type="ECO:0000313" key="2">
    <source>
        <dbReference type="Proteomes" id="UP000887458"/>
    </source>
</evidence>
<proteinExistence type="predicted"/>